<evidence type="ECO:0000256" key="3">
    <source>
        <dbReference type="ARBA" id="ARBA00022612"/>
    </source>
</evidence>
<evidence type="ECO:0000256" key="2">
    <source>
        <dbReference type="ARBA" id="ARBA00022562"/>
    </source>
</evidence>
<dbReference type="EMBL" id="MT603866">
    <property type="protein sequence ID" value="QNN94788.1"/>
    <property type="molecule type" value="Genomic_DNA"/>
</dbReference>
<evidence type="ECO:0000313" key="14">
    <source>
        <dbReference type="EMBL" id="QNN94788.1"/>
    </source>
</evidence>
<evidence type="ECO:0000313" key="19">
    <source>
        <dbReference type="EMBL" id="QNN94903.1"/>
    </source>
</evidence>
<dbReference type="SUPFAM" id="SSF52540">
    <property type="entry name" value="P-loop containing nucleoside triphosphate hydrolases"/>
    <property type="match status" value="1"/>
</dbReference>
<dbReference type="Proteomes" id="UP000516229">
    <property type="component" value="Segment"/>
</dbReference>
<evidence type="ECO:0000313" key="21">
    <source>
        <dbReference type="Proteomes" id="UP000516040"/>
    </source>
</evidence>
<evidence type="ECO:0000256" key="9">
    <source>
        <dbReference type="ARBA" id="ARBA00023159"/>
    </source>
</evidence>
<evidence type="ECO:0000256" key="1">
    <source>
        <dbReference type="ARBA" id="ARBA00022553"/>
    </source>
</evidence>
<evidence type="ECO:0000313" key="16">
    <source>
        <dbReference type="EMBL" id="QNN94827.1"/>
    </source>
</evidence>
<dbReference type="EMBL" id="MT603864">
    <property type="protein sequence ID" value="QNN94735.1"/>
    <property type="molecule type" value="Genomic_DNA"/>
</dbReference>
<dbReference type="Proteomes" id="UP000516039">
    <property type="component" value="Segment"/>
</dbReference>
<evidence type="ECO:0000256" key="10">
    <source>
        <dbReference type="ARBA" id="ARBA00023163"/>
    </source>
</evidence>
<dbReference type="Proteomes" id="UP000516040">
    <property type="component" value="Segment"/>
</dbReference>
<dbReference type="Proteomes" id="UP000516062">
    <property type="component" value="Segment"/>
</dbReference>
<dbReference type="GO" id="GO:0019073">
    <property type="term" value="P:viral DNA genome packaging"/>
    <property type="evidence" value="ECO:0007669"/>
    <property type="project" value="InterPro"/>
</dbReference>
<keyword evidence="1" id="KW-0597">Phosphoprotein</keyword>
<dbReference type="Proteomes" id="UP000516218">
    <property type="component" value="Segment"/>
</dbReference>
<dbReference type="InterPro" id="IPR003389">
    <property type="entry name" value="Adeno_IVa2"/>
</dbReference>
<evidence type="ECO:0000256" key="7">
    <source>
        <dbReference type="ARBA" id="ARBA00023015"/>
    </source>
</evidence>
<evidence type="ECO:0000313" key="13">
    <source>
        <dbReference type="EMBL" id="QNN94735.1"/>
    </source>
</evidence>
<dbReference type="Pfam" id="PF02456">
    <property type="entry name" value="Adeno_IVa2"/>
    <property type="match status" value="1"/>
</dbReference>
<evidence type="ECO:0000313" key="17">
    <source>
        <dbReference type="EMBL" id="QNN94850.1"/>
    </source>
</evidence>
<dbReference type="EMBL" id="MT603870">
    <property type="protein sequence ID" value="QNN94873.1"/>
    <property type="molecule type" value="Genomic_DNA"/>
</dbReference>
<keyword evidence="6" id="KW-0946">Virion</keyword>
<evidence type="ECO:0000313" key="18">
    <source>
        <dbReference type="EMBL" id="QNN94873.1"/>
    </source>
</evidence>
<keyword evidence="2" id="KW-1048">Host nucleus</keyword>
<dbReference type="EMBL" id="MT603863">
    <property type="protein sequence ID" value="QNN94712.1"/>
    <property type="molecule type" value="Genomic_DNA"/>
</dbReference>
<reference evidence="12" key="2">
    <citation type="submission" date="2020-06" db="EMBL/GenBank/DDBJ databases">
        <authorList>
            <person name="Palomino-Tapia V.A."/>
            <person name="Mitevski D."/>
            <person name="Inglis T."/>
            <person name="Abdul-Careem F.M."/>
            <person name="van der Meer F."/>
        </authorList>
    </citation>
    <scope>NUCLEOTIDE SEQUENCE</scope>
    <source>
        <strain evidence="12">H.E.Vac - Vaccine</strain>
        <strain evidence="13">Oralvax HE - Vaccine</strain>
        <strain evidence="14">THEV/CA-AB/Turkey/18-0943/18</strain>
        <strain evidence="15">THEV/CA-AB/Turkey/18-0988/18</strain>
        <strain evidence="16">THEV/CA-AB/Turkey/18-1234/18</strain>
        <strain evidence="17">THEV/CA-BC/Turkey/17-0699/17</strain>
        <strain evidence="18">THEV/CA-BC/Turkey/18-0723/18</strain>
        <strain evidence="19">THEV/CA-ON/Turkey/18-0374/18</strain>
    </source>
</reference>
<evidence type="ECO:0000313" key="22">
    <source>
        <dbReference type="Proteomes" id="UP000516062"/>
    </source>
</evidence>
<reference evidence="20 21" key="1">
    <citation type="journal article" date="2020" name="Viruses">
        <title>Molecular Characterization of Hemorrhagic Enteritis Virus (HEV) Obtained from Clinical Samples in Western Canada 2017-2018.</title>
        <authorList>
            <person name="Palomino-Tapia V."/>
            <person name="Mitevski D."/>
            <person name="Inglis T."/>
            <person name="van der Meer F."/>
            <person name="Abdul-Careem M.F."/>
        </authorList>
    </citation>
    <scope>NUCLEOTIDE SEQUENCE [LARGE SCALE GENOMIC DNA]</scope>
    <source>
        <strain evidence="12">H.E.Vac - Vaccine</strain>
        <strain evidence="13">Oralvax HE - Vaccine</strain>
        <strain evidence="14">THEV/CA-AB/Turkey/18-0943/18</strain>
        <strain evidence="15">THEV/CA-AB/Turkey/18-0988/18</strain>
        <strain evidence="16">THEV/CA-AB/Turkey/18-1234/18</strain>
        <strain evidence="17">THEV/CA-BC/Turkey/17-0699/17</strain>
        <strain evidence="18">THEV/CA-BC/Turkey/18-0723/18</strain>
        <strain evidence="19">THEV/CA-ON/Turkey/18-0374/18</strain>
    </source>
</reference>
<gene>
    <name evidence="12" type="primary">IVa2</name>
</gene>
<evidence type="ECO:0000313" key="15">
    <source>
        <dbReference type="EMBL" id="QNN94804.1"/>
    </source>
</evidence>
<dbReference type="EMBL" id="MT603871">
    <property type="protein sequence ID" value="QNN94903.1"/>
    <property type="molecule type" value="Genomic_DNA"/>
</dbReference>
<evidence type="ECO:0000256" key="6">
    <source>
        <dbReference type="ARBA" id="ARBA00022844"/>
    </source>
</evidence>
<evidence type="ECO:0000256" key="5">
    <source>
        <dbReference type="ARBA" id="ARBA00022840"/>
    </source>
</evidence>
<keyword evidence="8" id="KW-0238">DNA-binding</keyword>
<sequence length="367" mass="41826">MNNEVEEFYDVVGQWKTAVDSINSSILPGCDLPPFKEFESYNSNIDLRSNMRKYNEINNINKMYLTKNSELPSINMNSHPLISLVIGPTGCGKSQLIRNLLGFKKIQPMPETIIFITPTKGTISYDEVILWKTQLQEGNYSAQDDTLYPTTKVFTINFLECAFDDVITPENLDVNNENSIFNIHTKKGPVCVILDECMQKLIQKPNISPLYCSLPSKLSSRYGHAFYMFVVLHNVNPLSGNGNNIMDLKTQAKLHILSTKNQPLQLSNFVHNRSGGMDSNVRTILLNSIVSEKNPKYSFVMFNTCPTRESFQWSAILEGGKSIIPLCLDMQSLLLDSVNKICNIHLCKLKNKKRYLKEKQKRMYDEI</sequence>
<evidence type="ECO:0000313" key="12">
    <source>
        <dbReference type="EMBL" id="QNN94712.1"/>
    </source>
</evidence>
<name>A0A7G9UL11_9ADEN</name>
<dbReference type="EMBL" id="MT603869">
    <property type="protein sequence ID" value="QNN94850.1"/>
    <property type="molecule type" value="Genomic_DNA"/>
</dbReference>
<protein>
    <submittedName>
        <fullName evidence="12">IVa2</fullName>
    </submittedName>
</protein>
<keyword evidence="10" id="KW-0804">Transcription</keyword>
<dbReference type="GO" id="GO:0005524">
    <property type="term" value="F:ATP binding"/>
    <property type="evidence" value="ECO:0007669"/>
    <property type="project" value="UniProtKB-KW"/>
</dbReference>
<dbReference type="GO" id="GO:0044423">
    <property type="term" value="C:virion component"/>
    <property type="evidence" value="ECO:0007669"/>
    <property type="project" value="UniProtKB-KW"/>
</dbReference>
<dbReference type="Proteomes" id="UP000516116">
    <property type="component" value="Segment"/>
</dbReference>
<proteinExistence type="predicted"/>
<keyword evidence="9" id="KW-0010">Activator</keyword>
<evidence type="ECO:0000256" key="4">
    <source>
        <dbReference type="ARBA" id="ARBA00022741"/>
    </source>
</evidence>
<keyword evidence="5" id="KW-0067">ATP-binding</keyword>
<dbReference type="GO" id="GO:0003677">
    <property type="term" value="F:DNA binding"/>
    <property type="evidence" value="ECO:0007669"/>
    <property type="project" value="UniProtKB-KW"/>
</dbReference>
<dbReference type="Gene3D" id="3.40.50.300">
    <property type="entry name" value="P-loop containing nucleotide triphosphate hydrolases"/>
    <property type="match status" value="1"/>
</dbReference>
<dbReference type="EMBL" id="MT603868">
    <property type="protein sequence ID" value="QNN94827.1"/>
    <property type="molecule type" value="Genomic_DNA"/>
</dbReference>
<dbReference type="Proteomes" id="UP000516084">
    <property type="component" value="Segment"/>
</dbReference>
<dbReference type="Proteomes" id="UP000516121">
    <property type="component" value="Segment"/>
</dbReference>
<dbReference type="EMBL" id="MT603867">
    <property type="protein sequence ID" value="QNN94804.1"/>
    <property type="molecule type" value="Genomic_DNA"/>
</dbReference>
<evidence type="ECO:0000256" key="8">
    <source>
        <dbReference type="ARBA" id="ARBA00023125"/>
    </source>
</evidence>
<evidence type="ECO:0000313" key="20">
    <source>
        <dbReference type="Proteomes" id="UP000516039"/>
    </source>
</evidence>
<keyword evidence="7" id="KW-0805">Transcription regulation</keyword>
<keyword evidence="3" id="KW-1188">Viral release from host cell</keyword>
<accession>A0A7G9UL11</accession>
<organism evidence="12 22">
    <name type="scientific">Turkey adenovirus 3</name>
    <dbReference type="NCBI Taxonomy" id="41678"/>
    <lineage>
        <taxon>Viruses</taxon>
        <taxon>Varidnaviria</taxon>
        <taxon>Bamfordvirae</taxon>
        <taxon>Preplasmiviricota</taxon>
        <taxon>Polisuviricotina</taxon>
        <taxon>Pharingeaviricetes</taxon>
        <taxon>Rowavirales</taxon>
        <taxon>Adenoviridae</taxon>
        <taxon>Siadenovirus</taxon>
        <taxon>Siadenovirus gallopavotertii</taxon>
        <taxon>Turkey siadenovirus A</taxon>
    </lineage>
</organism>
<keyword evidence="4" id="KW-0547">Nucleotide-binding</keyword>
<dbReference type="InterPro" id="IPR027417">
    <property type="entry name" value="P-loop_NTPase"/>
</dbReference>
<evidence type="ECO:0000256" key="11">
    <source>
        <dbReference type="ARBA" id="ARBA00023219"/>
    </source>
</evidence>
<keyword evidence="11" id="KW-0231">Viral genome packaging</keyword>